<keyword evidence="1" id="KW-0805">Transcription regulation</keyword>
<feature type="transmembrane region" description="Helical" evidence="4">
    <location>
        <begin position="161"/>
        <end position="183"/>
    </location>
</feature>
<protein>
    <submittedName>
        <fullName evidence="5">Anti-sigma factor family protein</fullName>
    </submittedName>
</protein>
<dbReference type="Gene3D" id="1.10.10.1320">
    <property type="entry name" value="Anti-sigma factor, zinc-finger domain"/>
    <property type="match status" value="1"/>
</dbReference>
<organism evidence="5 6">
    <name type="scientific">Streptomyces bullii</name>
    <dbReference type="NCBI Taxonomy" id="349910"/>
    <lineage>
        <taxon>Bacteria</taxon>
        <taxon>Bacillati</taxon>
        <taxon>Actinomycetota</taxon>
        <taxon>Actinomycetes</taxon>
        <taxon>Kitasatosporales</taxon>
        <taxon>Streptomycetaceae</taxon>
        <taxon>Streptomyces</taxon>
    </lineage>
</organism>
<evidence type="ECO:0000256" key="1">
    <source>
        <dbReference type="ARBA" id="ARBA00023015"/>
    </source>
</evidence>
<keyword evidence="4" id="KW-0812">Transmembrane</keyword>
<dbReference type="Proteomes" id="UP001596154">
    <property type="component" value="Unassembled WGS sequence"/>
</dbReference>
<keyword evidence="4" id="KW-1133">Transmembrane helix</keyword>
<keyword evidence="4" id="KW-0472">Membrane</keyword>
<dbReference type="EMBL" id="JBHSNY010000003">
    <property type="protein sequence ID" value="MFC5633943.1"/>
    <property type="molecule type" value="Genomic_DNA"/>
</dbReference>
<keyword evidence="2" id="KW-0804">Transcription</keyword>
<reference evidence="6" key="1">
    <citation type="journal article" date="2019" name="Int. J. Syst. Evol. Microbiol.">
        <title>The Global Catalogue of Microorganisms (GCM) 10K type strain sequencing project: providing services to taxonomists for standard genome sequencing and annotation.</title>
        <authorList>
            <consortium name="The Broad Institute Genomics Platform"/>
            <consortium name="The Broad Institute Genome Sequencing Center for Infectious Disease"/>
            <person name="Wu L."/>
            <person name="Ma J."/>
        </authorList>
    </citation>
    <scope>NUCLEOTIDE SEQUENCE [LARGE SCALE GENOMIC DNA]</scope>
    <source>
        <strain evidence="6">CGMCC 4.7248</strain>
    </source>
</reference>
<dbReference type="InterPro" id="IPR041916">
    <property type="entry name" value="Anti_sigma_zinc_sf"/>
</dbReference>
<sequence>MTSTTDMAGHPDVTEISDLAEGILPPARTADVRQHLDECELCADVYATLEEIRGLLGTLPGPPRMPADVAGRIDAALAAEALLQATAPESVDAPEAVGASRADEGEALPADEGGTQRSGEADSAHVSRETSAPTDRPAGRPRSSTTGPGRKSRSRTGRRRIAVLGAVFTAAALGLGSVLVASVDGGKPSSNAERERQSAPADTFSEGKLEKQVTDLLAQNQSAGGDARTPHTFGGQTVPNSGGPRILKVPAVPECVREGIGRSEAALAAENGRYKGTKAMLVVLPDASDPTRVTAYIVETTCVDHASSTAKGKVLLEHSYARSER</sequence>
<evidence type="ECO:0000256" key="2">
    <source>
        <dbReference type="ARBA" id="ARBA00023163"/>
    </source>
</evidence>
<proteinExistence type="predicted"/>
<gene>
    <name evidence="5" type="ORF">ACFPZJ_09130</name>
</gene>
<feature type="region of interest" description="Disordered" evidence="3">
    <location>
        <begin position="185"/>
        <end position="205"/>
    </location>
</feature>
<comment type="caution">
    <text evidence="5">The sequence shown here is derived from an EMBL/GenBank/DDBJ whole genome shotgun (WGS) entry which is preliminary data.</text>
</comment>
<evidence type="ECO:0000256" key="4">
    <source>
        <dbReference type="SAM" id="Phobius"/>
    </source>
</evidence>
<keyword evidence="6" id="KW-1185">Reference proteome</keyword>
<feature type="region of interest" description="Disordered" evidence="3">
    <location>
        <begin position="87"/>
        <end position="158"/>
    </location>
</feature>
<accession>A0ABW0UK39</accession>
<feature type="compositionally biased region" description="Basic and acidic residues" evidence="3">
    <location>
        <begin position="119"/>
        <end position="128"/>
    </location>
</feature>
<evidence type="ECO:0000313" key="6">
    <source>
        <dbReference type="Proteomes" id="UP001596154"/>
    </source>
</evidence>
<feature type="region of interest" description="Disordered" evidence="3">
    <location>
        <begin position="222"/>
        <end position="246"/>
    </location>
</feature>
<evidence type="ECO:0000313" key="5">
    <source>
        <dbReference type="EMBL" id="MFC5633943.1"/>
    </source>
</evidence>
<name>A0ABW0UK39_9ACTN</name>
<dbReference type="RefSeq" id="WP_381019402.1">
    <property type="nucleotide sequence ID" value="NZ_JBHSNY010000003.1"/>
</dbReference>
<evidence type="ECO:0000256" key="3">
    <source>
        <dbReference type="SAM" id="MobiDB-lite"/>
    </source>
</evidence>